<dbReference type="EMBL" id="GBRH01162926">
    <property type="protein sequence ID" value="JAE34970.1"/>
    <property type="molecule type" value="Transcribed_RNA"/>
</dbReference>
<reference evidence="2" key="1">
    <citation type="submission" date="2014-09" db="EMBL/GenBank/DDBJ databases">
        <authorList>
            <person name="Magalhaes I.L.F."/>
            <person name="Oliveira U."/>
            <person name="Santos F.R."/>
            <person name="Vidigal T.H.D.A."/>
            <person name="Brescovit A.D."/>
            <person name="Santos A.J."/>
        </authorList>
    </citation>
    <scope>NUCLEOTIDE SEQUENCE</scope>
    <source>
        <tissue evidence="2">Shoot tissue taken approximately 20 cm above the soil surface</tissue>
    </source>
</reference>
<feature type="region of interest" description="Disordered" evidence="1">
    <location>
        <begin position="1"/>
        <end position="64"/>
    </location>
</feature>
<feature type="compositionally biased region" description="Gly residues" evidence="1">
    <location>
        <begin position="53"/>
        <end position="64"/>
    </location>
</feature>
<sequence length="98" mass="10651">MAAALTPVTAASSRRVNRLPDLPSPYAPPPTLSSRAWRAGGRHRFGSASRQQLGGGSPSLGGGTEVLHGNYSRSFSTWMRNAFDFFQLRAYCHQRLSS</sequence>
<feature type="compositionally biased region" description="Pro residues" evidence="1">
    <location>
        <begin position="22"/>
        <end position="31"/>
    </location>
</feature>
<dbReference type="AlphaFoldDB" id="A0A0A9HCP5"/>
<reference evidence="2" key="2">
    <citation type="journal article" date="2015" name="Data Brief">
        <title>Shoot transcriptome of the giant reed, Arundo donax.</title>
        <authorList>
            <person name="Barrero R.A."/>
            <person name="Guerrero F.D."/>
            <person name="Moolhuijzen P."/>
            <person name="Goolsby J.A."/>
            <person name="Tidwell J."/>
            <person name="Bellgard S.E."/>
            <person name="Bellgard M.I."/>
        </authorList>
    </citation>
    <scope>NUCLEOTIDE SEQUENCE</scope>
    <source>
        <tissue evidence="2">Shoot tissue taken approximately 20 cm above the soil surface</tissue>
    </source>
</reference>
<protein>
    <submittedName>
        <fullName evidence="2">Uncharacterized protein</fullName>
    </submittedName>
</protein>
<evidence type="ECO:0000256" key="1">
    <source>
        <dbReference type="SAM" id="MobiDB-lite"/>
    </source>
</evidence>
<proteinExistence type="predicted"/>
<organism evidence="2">
    <name type="scientific">Arundo donax</name>
    <name type="common">Giant reed</name>
    <name type="synonym">Donax arundinaceus</name>
    <dbReference type="NCBI Taxonomy" id="35708"/>
    <lineage>
        <taxon>Eukaryota</taxon>
        <taxon>Viridiplantae</taxon>
        <taxon>Streptophyta</taxon>
        <taxon>Embryophyta</taxon>
        <taxon>Tracheophyta</taxon>
        <taxon>Spermatophyta</taxon>
        <taxon>Magnoliopsida</taxon>
        <taxon>Liliopsida</taxon>
        <taxon>Poales</taxon>
        <taxon>Poaceae</taxon>
        <taxon>PACMAD clade</taxon>
        <taxon>Arundinoideae</taxon>
        <taxon>Arundineae</taxon>
        <taxon>Arundo</taxon>
    </lineage>
</organism>
<accession>A0A0A9HCP5</accession>
<evidence type="ECO:0000313" key="2">
    <source>
        <dbReference type="EMBL" id="JAE34970.1"/>
    </source>
</evidence>
<name>A0A0A9HCP5_ARUDO</name>